<dbReference type="EMBL" id="QGMK01000159">
    <property type="protein sequence ID" value="TVY83738.1"/>
    <property type="molecule type" value="Genomic_DNA"/>
</dbReference>
<evidence type="ECO:0000313" key="6">
    <source>
        <dbReference type="Proteomes" id="UP000469558"/>
    </source>
</evidence>
<dbReference type="PANTHER" id="PTHR47706:SF9">
    <property type="entry name" value="NMRA-LIKE DOMAIN-CONTAINING PROTEIN-RELATED"/>
    <property type="match status" value="1"/>
</dbReference>
<accession>A0A8T9CDT2</accession>
<evidence type="ECO:0000259" key="4">
    <source>
        <dbReference type="Pfam" id="PF13460"/>
    </source>
</evidence>
<protein>
    <recommendedName>
        <fullName evidence="4">NAD(P)-binding domain-containing protein</fullName>
    </recommendedName>
</protein>
<name>A0A8T9CDT2_9HELO</name>
<dbReference type="InterPro" id="IPR016040">
    <property type="entry name" value="NAD(P)-bd_dom"/>
</dbReference>
<comment type="similarity">
    <text evidence="1">Belongs to the NmrA-type oxidoreductase family. Isoflavone reductase subfamily.</text>
</comment>
<dbReference type="AlphaFoldDB" id="A0A8T9CDT2"/>
<evidence type="ECO:0000256" key="2">
    <source>
        <dbReference type="ARBA" id="ARBA00022857"/>
    </source>
</evidence>
<keyword evidence="6" id="KW-1185">Reference proteome</keyword>
<evidence type="ECO:0000256" key="1">
    <source>
        <dbReference type="ARBA" id="ARBA00005725"/>
    </source>
</evidence>
<evidence type="ECO:0000313" key="5">
    <source>
        <dbReference type="EMBL" id="TVY83738.1"/>
    </source>
</evidence>
<dbReference type="Gene3D" id="3.40.50.720">
    <property type="entry name" value="NAD(P)-binding Rossmann-like Domain"/>
    <property type="match status" value="1"/>
</dbReference>
<sequence>MVLSTMAAALRKVALVGGFGKLGSHILTALHADATLDVTVITRHTSSATFPPNTKVVKVSDGYPTSEMVSAFRDQHAVVLCLGFAGDKYHDSLVESSIKAGVKHLVASAYGGSESKEAIELFPIAARKGRMVEELRTRETPGWSWTAITCGLFFDLYAPPSALSSFINEIQLYLQRLFRLRPSCPQSHDLGFGQCGILRHERGYNRRSVAKVLAKPEATANRRVYISSFETSLNKILEAYKKATGVADWDVNHVKWDVEVASGKEMMKTGNMWGMGKLALAVEVKEGFGADFEKAGLLDNELLGIKRGDVEATVARVLKEKL</sequence>
<dbReference type="Pfam" id="PF13460">
    <property type="entry name" value="NAD_binding_10"/>
    <property type="match status" value="1"/>
</dbReference>
<gene>
    <name evidence="5" type="ORF">LSUE1_G001673</name>
</gene>
<reference evidence="5 6" key="1">
    <citation type="submission" date="2018-05" db="EMBL/GenBank/DDBJ databases">
        <title>Genome sequencing and assembly of the regulated plant pathogen Lachnellula willkommii and related sister species for the development of diagnostic species identification markers.</title>
        <authorList>
            <person name="Giroux E."/>
            <person name="Bilodeau G."/>
        </authorList>
    </citation>
    <scope>NUCLEOTIDE SEQUENCE [LARGE SCALE GENOMIC DNA]</scope>
    <source>
        <strain evidence="5 6">CBS 268.59</strain>
    </source>
</reference>
<dbReference type="Proteomes" id="UP000469558">
    <property type="component" value="Unassembled WGS sequence"/>
</dbReference>
<keyword evidence="2" id="KW-0521">NADP</keyword>
<dbReference type="PANTHER" id="PTHR47706">
    <property type="entry name" value="NMRA-LIKE FAMILY PROTEIN"/>
    <property type="match status" value="1"/>
</dbReference>
<feature type="domain" description="NAD(P)-binding" evidence="4">
    <location>
        <begin position="17"/>
        <end position="151"/>
    </location>
</feature>
<comment type="caution">
    <text evidence="5">The sequence shown here is derived from an EMBL/GenBank/DDBJ whole genome shotgun (WGS) entry which is preliminary data.</text>
</comment>
<proteinExistence type="inferred from homology"/>
<dbReference type="SUPFAM" id="SSF51735">
    <property type="entry name" value="NAD(P)-binding Rossmann-fold domains"/>
    <property type="match status" value="1"/>
</dbReference>
<evidence type="ECO:0000256" key="3">
    <source>
        <dbReference type="ARBA" id="ARBA00023002"/>
    </source>
</evidence>
<dbReference type="GO" id="GO:0016491">
    <property type="term" value="F:oxidoreductase activity"/>
    <property type="evidence" value="ECO:0007669"/>
    <property type="project" value="UniProtKB-KW"/>
</dbReference>
<dbReference type="InterPro" id="IPR036291">
    <property type="entry name" value="NAD(P)-bd_dom_sf"/>
</dbReference>
<keyword evidence="3" id="KW-0560">Oxidoreductase</keyword>
<dbReference type="OrthoDB" id="9984533at2759"/>
<dbReference type="InterPro" id="IPR051609">
    <property type="entry name" value="NmrA/Isoflavone_reductase-like"/>
</dbReference>
<organism evidence="5 6">
    <name type="scientific">Lachnellula suecica</name>
    <dbReference type="NCBI Taxonomy" id="602035"/>
    <lineage>
        <taxon>Eukaryota</taxon>
        <taxon>Fungi</taxon>
        <taxon>Dikarya</taxon>
        <taxon>Ascomycota</taxon>
        <taxon>Pezizomycotina</taxon>
        <taxon>Leotiomycetes</taxon>
        <taxon>Helotiales</taxon>
        <taxon>Lachnaceae</taxon>
        <taxon>Lachnellula</taxon>
    </lineage>
</organism>